<dbReference type="InterPro" id="IPR000718">
    <property type="entry name" value="Peptidase_M13"/>
</dbReference>
<dbReference type="GO" id="GO:0004222">
    <property type="term" value="F:metalloendopeptidase activity"/>
    <property type="evidence" value="ECO:0007669"/>
    <property type="project" value="InterPro"/>
</dbReference>
<dbReference type="PANTHER" id="PTHR11733:SF241">
    <property type="entry name" value="GH26575P-RELATED"/>
    <property type="match status" value="1"/>
</dbReference>
<dbReference type="EMBL" id="JARKHS020024539">
    <property type="protein sequence ID" value="KAK8768073.1"/>
    <property type="molecule type" value="Genomic_DNA"/>
</dbReference>
<sequence>MEAEADPCEDLFHFVCANFESAYPTSVSYMDAFAKRVKRSFRTMINVIQRNKSSSVEHHPLVAYRSCMAEYNSGEEYLASLLRNDDEMADLWRKVPNKTDTGSRLGFLLTLSLERGSPVFLGTGVARNTFTEQRNTLRLKVDMPKADISRRTVQDIIQYVSRAPSWESALEVSQSIVTTLRGARSALKDVSLSDRLPQLVKAERIGELLVGMPVELFLAAVSEASIRGFDQDSQVFTTDGLALKYLTTYLRTVRPDTFIYTVRFVVAESVLITSTSAITDIYDISPTAAYRYRMVRCADLSLMLLPTLSEFGFFRSFLIEKRDVIPADLFPSLIEEFPRVHPYSNMERKTQSMLRQALSTTTIIPGRDPGYSDIVYIRSKFLDLRFEASDFTGWVMNAWRVRSLLEAEAIMKQDMLPANSYSLDLNARVYYDASEDVLRVLPGLLLSPFNVSSRPSAFNFGHLGTYVAEALAGAATPEGLSGVASKLSYPRDDLNTYMKALDCLSRERVPADKARSSVKEALDLLTSLIGVRVAYKSWEEWNKGGRSSSATPTVPHVRSDEQAFFVGFCLRQCGVDDGAPSGSTSRRDRCNVPLRHMPEFAAAFGCSAKGSPMVASNQCA</sequence>
<dbReference type="Proteomes" id="UP001321473">
    <property type="component" value="Unassembled WGS sequence"/>
</dbReference>
<keyword evidence="3" id="KW-1185">Reference proteome</keyword>
<dbReference type="SUPFAM" id="SSF55486">
    <property type="entry name" value="Metalloproteases ('zincins'), catalytic domain"/>
    <property type="match status" value="1"/>
</dbReference>
<evidence type="ECO:0000313" key="2">
    <source>
        <dbReference type="EMBL" id="KAK8768073.1"/>
    </source>
</evidence>
<dbReference type="Gene3D" id="3.40.390.10">
    <property type="entry name" value="Collagenase (Catalytic Domain)"/>
    <property type="match status" value="1"/>
</dbReference>
<feature type="domain" description="Peptidase M13 C-terminal" evidence="1">
    <location>
        <begin position="430"/>
        <end position="619"/>
    </location>
</feature>
<evidence type="ECO:0000313" key="3">
    <source>
        <dbReference type="Proteomes" id="UP001321473"/>
    </source>
</evidence>
<organism evidence="2 3">
    <name type="scientific">Amblyomma americanum</name>
    <name type="common">Lone star tick</name>
    <dbReference type="NCBI Taxonomy" id="6943"/>
    <lineage>
        <taxon>Eukaryota</taxon>
        <taxon>Metazoa</taxon>
        <taxon>Ecdysozoa</taxon>
        <taxon>Arthropoda</taxon>
        <taxon>Chelicerata</taxon>
        <taxon>Arachnida</taxon>
        <taxon>Acari</taxon>
        <taxon>Parasitiformes</taxon>
        <taxon>Ixodida</taxon>
        <taxon>Ixodoidea</taxon>
        <taxon>Ixodidae</taxon>
        <taxon>Amblyomminae</taxon>
        <taxon>Amblyomma</taxon>
    </lineage>
</organism>
<dbReference type="InterPro" id="IPR024079">
    <property type="entry name" value="MetalloPept_cat_dom_sf"/>
</dbReference>
<comment type="caution">
    <text evidence="2">The sequence shown here is derived from an EMBL/GenBank/DDBJ whole genome shotgun (WGS) entry which is preliminary data.</text>
</comment>
<dbReference type="GO" id="GO:0016485">
    <property type="term" value="P:protein processing"/>
    <property type="evidence" value="ECO:0007669"/>
    <property type="project" value="TreeGrafter"/>
</dbReference>
<dbReference type="Pfam" id="PF01431">
    <property type="entry name" value="Peptidase_M13"/>
    <property type="match status" value="1"/>
</dbReference>
<dbReference type="InterPro" id="IPR018497">
    <property type="entry name" value="Peptidase_M13_C"/>
</dbReference>
<evidence type="ECO:0000259" key="1">
    <source>
        <dbReference type="Pfam" id="PF01431"/>
    </source>
</evidence>
<dbReference type="PROSITE" id="PS51885">
    <property type="entry name" value="NEPRILYSIN"/>
    <property type="match status" value="1"/>
</dbReference>
<accession>A0AAQ4E033</accession>
<dbReference type="GO" id="GO:0005886">
    <property type="term" value="C:plasma membrane"/>
    <property type="evidence" value="ECO:0007669"/>
    <property type="project" value="TreeGrafter"/>
</dbReference>
<dbReference type="Gene3D" id="1.10.1380.10">
    <property type="entry name" value="Neutral endopeptidase , domain2"/>
    <property type="match status" value="1"/>
</dbReference>
<gene>
    <name evidence="2" type="ORF">V5799_005149</name>
</gene>
<reference evidence="2 3" key="1">
    <citation type="journal article" date="2023" name="Arcadia Sci">
        <title>De novo assembly of a long-read Amblyomma americanum tick genome.</title>
        <authorList>
            <person name="Chou S."/>
            <person name="Poskanzer K.E."/>
            <person name="Rollins M."/>
            <person name="Thuy-Boun P.S."/>
        </authorList>
    </citation>
    <scope>NUCLEOTIDE SEQUENCE [LARGE SCALE GENOMIC DNA]</scope>
    <source>
        <strain evidence="2">F_SG_1</strain>
        <tissue evidence="2">Salivary glands</tissue>
    </source>
</reference>
<dbReference type="InterPro" id="IPR042089">
    <property type="entry name" value="Peptidase_M13_dom_2"/>
</dbReference>
<dbReference type="PANTHER" id="PTHR11733">
    <property type="entry name" value="ZINC METALLOPROTEASE FAMILY M13 NEPRILYSIN-RELATED"/>
    <property type="match status" value="1"/>
</dbReference>
<name>A0AAQ4E033_AMBAM</name>
<proteinExistence type="predicted"/>
<dbReference type="AlphaFoldDB" id="A0AAQ4E033"/>
<protein>
    <recommendedName>
        <fullName evidence="1">Peptidase M13 C-terminal domain-containing protein</fullName>
    </recommendedName>
</protein>